<dbReference type="EMBL" id="JAJJMB010010315">
    <property type="protein sequence ID" value="KAI3909757.1"/>
    <property type="molecule type" value="Genomic_DNA"/>
</dbReference>
<feature type="compositionally biased region" description="Basic and acidic residues" evidence="1">
    <location>
        <begin position="31"/>
        <end position="54"/>
    </location>
</feature>
<evidence type="ECO:0000313" key="2">
    <source>
        <dbReference type="EMBL" id="KAI3909757.1"/>
    </source>
</evidence>
<evidence type="ECO:0000313" key="3">
    <source>
        <dbReference type="Proteomes" id="UP001202328"/>
    </source>
</evidence>
<accession>A0AAD4SIT0</accession>
<reference evidence="2" key="1">
    <citation type="submission" date="2022-04" db="EMBL/GenBank/DDBJ databases">
        <title>A functionally conserved STORR gene fusion in Papaver species that diverged 16.8 million years ago.</title>
        <authorList>
            <person name="Catania T."/>
        </authorList>
    </citation>
    <scope>NUCLEOTIDE SEQUENCE</scope>
    <source>
        <strain evidence="2">S-188037</strain>
    </source>
</reference>
<feature type="compositionally biased region" description="Polar residues" evidence="1">
    <location>
        <begin position="18"/>
        <end position="30"/>
    </location>
</feature>
<evidence type="ECO:0000256" key="1">
    <source>
        <dbReference type="SAM" id="MobiDB-lite"/>
    </source>
</evidence>
<keyword evidence="3" id="KW-1185">Reference proteome</keyword>
<organism evidence="2 3">
    <name type="scientific">Papaver atlanticum</name>
    <dbReference type="NCBI Taxonomy" id="357466"/>
    <lineage>
        <taxon>Eukaryota</taxon>
        <taxon>Viridiplantae</taxon>
        <taxon>Streptophyta</taxon>
        <taxon>Embryophyta</taxon>
        <taxon>Tracheophyta</taxon>
        <taxon>Spermatophyta</taxon>
        <taxon>Magnoliopsida</taxon>
        <taxon>Ranunculales</taxon>
        <taxon>Papaveraceae</taxon>
        <taxon>Papaveroideae</taxon>
        <taxon>Papaver</taxon>
    </lineage>
</organism>
<sequence length="357" mass="41253">MDLFAETIEQVAPPPNGCSLSPTFLPQQMQQKEEDGLTHEMFKQIQRPAEHESDPGLPQSTQPQEEEEEEEAAKKRREAYEEACRKYEEESKESTKCALRSVRAHSHPDIKYKPNRKFPDANSWTDSDEEIQVPTKHYWLDICLGVWGKEDDADIISQVKATTQLFNFFTNGSYDAKGDSGCAAILHDFPHRPIVARSKVFSEGQCVSPFILQLEGVALGVKLAMQYDPFPFYLYCPSESVSYFVDQNWRRRDKCRCSGIWETVESRCKACSERLMFHGDHKDHEVAFELTEGIFSDISELKRRGLPWFSMRDWEKNEAAYHVASLLQDNDYKLKEIGGLKELWDIIYTEAFGIFFE</sequence>
<name>A0AAD4SIT0_9MAGN</name>
<gene>
    <name evidence="2" type="ORF">MKW98_014174</name>
</gene>
<protein>
    <submittedName>
        <fullName evidence="2">Uncharacterized protein</fullName>
    </submittedName>
</protein>
<dbReference type="Proteomes" id="UP001202328">
    <property type="component" value="Unassembled WGS sequence"/>
</dbReference>
<dbReference type="AlphaFoldDB" id="A0AAD4SIT0"/>
<comment type="caution">
    <text evidence="2">The sequence shown here is derived from an EMBL/GenBank/DDBJ whole genome shotgun (WGS) entry which is preliminary data.</text>
</comment>
<feature type="region of interest" description="Disordered" evidence="1">
    <location>
        <begin position="1"/>
        <end position="78"/>
    </location>
</feature>
<proteinExistence type="predicted"/>